<name>A0A915LTY9_MELJA</name>
<reference evidence="3" key="1">
    <citation type="submission" date="2022-11" db="UniProtKB">
        <authorList>
            <consortium name="WormBaseParasite"/>
        </authorList>
    </citation>
    <scope>IDENTIFICATION</scope>
</reference>
<keyword evidence="2" id="KW-1185">Reference proteome</keyword>
<feature type="compositionally biased region" description="Acidic residues" evidence="1">
    <location>
        <begin position="914"/>
        <end position="924"/>
    </location>
</feature>
<accession>A0A915LTY9</accession>
<dbReference type="WBParaSite" id="scaffold16504_cov154.g18282">
    <property type="protein sequence ID" value="scaffold16504_cov154.g18282"/>
    <property type="gene ID" value="scaffold16504_cov154.g18282"/>
</dbReference>
<feature type="compositionally biased region" description="Basic residues" evidence="1">
    <location>
        <begin position="576"/>
        <end position="587"/>
    </location>
</feature>
<organism evidence="2 3">
    <name type="scientific">Meloidogyne javanica</name>
    <name type="common">Root-knot nematode worm</name>
    <dbReference type="NCBI Taxonomy" id="6303"/>
    <lineage>
        <taxon>Eukaryota</taxon>
        <taxon>Metazoa</taxon>
        <taxon>Ecdysozoa</taxon>
        <taxon>Nematoda</taxon>
        <taxon>Chromadorea</taxon>
        <taxon>Rhabditida</taxon>
        <taxon>Tylenchina</taxon>
        <taxon>Tylenchomorpha</taxon>
        <taxon>Tylenchoidea</taxon>
        <taxon>Meloidogynidae</taxon>
        <taxon>Meloidogyninae</taxon>
        <taxon>Meloidogyne</taxon>
        <taxon>Meloidogyne incognita group</taxon>
    </lineage>
</organism>
<feature type="region of interest" description="Disordered" evidence="1">
    <location>
        <begin position="23"/>
        <end position="42"/>
    </location>
</feature>
<evidence type="ECO:0000256" key="1">
    <source>
        <dbReference type="SAM" id="MobiDB-lite"/>
    </source>
</evidence>
<protein>
    <submittedName>
        <fullName evidence="3">Uncharacterized protein</fullName>
    </submittedName>
</protein>
<evidence type="ECO:0000313" key="3">
    <source>
        <dbReference type="WBParaSite" id="scaffold16504_cov154.g18282"/>
    </source>
</evidence>
<feature type="region of interest" description="Disordered" evidence="1">
    <location>
        <begin position="914"/>
        <end position="963"/>
    </location>
</feature>
<feature type="compositionally biased region" description="Basic and acidic residues" evidence="1">
    <location>
        <begin position="945"/>
        <end position="963"/>
    </location>
</feature>
<sequence length="979" mass="113080">MIEMSGRLPSFIESSKEMTEYPKIKQAPLIPHKTNKQAEMKPIPLDVEKKNIGYYEQLKPSIIEDKTKSEEEEILEEALLIDNLPETFKQTEMDLIPLEVENKNVGYYENLPSLTVQEKKPEEPLLETYKSTELDKSKIDQFVNVYSSGRSDEISTSTKMEEHKIEESFPIQETKIQTELEDLKPIEDLLVDSKPFINFTNVISELPKESINTFVNVYSSGRSDEVSTSKMEEQKIEVPSTYQVLETKRQLDIDSVPMKVEKKSYGDQLFASHEKETKPEPSERIKEASLISHIFEAFKQEELDLTPMEIEKKNIGYYEHKIPSIIEEEKLEGPKELIQEEAEDLEFPSFKQTEIPPSIVQENKPEELSFETCKSAELDKSKIDQCVNIYSSGCSDEIREAPTSEASSNVLETTKQSEMNLTPLDVEKKHVGYYEQSIPLIIEEGKEEKLEGPKELIQKEAKASEFHLFTEQTEMSKPSLEATEFLLEAEPFEETKTVLEPKEEEHLEAKQQQKQNELPFKPLEIEKKLVGYQENLLPLKTEETKPEALEEKKKDSEVEHKGLCLGDFIEEGKKEMRKKKKVKKGKGRREEEKKEEIKELEELEEFQQKKSEKEIGRQNVIGNEEIKETGKVGEEEEMTEYPKPEEENVSYEITEKHPEMKPKPLQVEKRNMGYYEDLPPPSIVQETNPEGLLFETSKYADLDKSQIDQFINIYSFGRSDEIITSTKIEEHKIKVPYISQVFETKRQSDINSVPMEVEKKNVEYYEQLIPSIFGTSWTEASEKIFEKASLIGNISEAFKQPELAPTPLDVEKKNVGYPEASVVQESQFKEKEGKFEQETQTKNYEEIKRVEYPAKSTPAFLEEEEKSLEHPGLCLEPDYDIEAAAEMFAAAFPNREPKDVLREHGITDLELVLDEESEEEEYEIESLPGSIIYPDGETPESPVPDDPRQSDRVSRSSQELDDRSRWRRVLRTALPLQVN</sequence>
<feature type="region of interest" description="Disordered" evidence="1">
    <location>
        <begin position="576"/>
        <end position="656"/>
    </location>
</feature>
<evidence type="ECO:0000313" key="2">
    <source>
        <dbReference type="Proteomes" id="UP000887561"/>
    </source>
</evidence>
<proteinExistence type="predicted"/>
<dbReference type="AlphaFoldDB" id="A0A915LTY9"/>
<feature type="compositionally biased region" description="Basic and acidic residues" evidence="1">
    <location>
        <begin position="588"/>
        <end position="597"/>
    </location>
</feature>
<feature type="compositionally biased region" description="Basic and acidic residues" evidence="1">
    <location>
        <begin position="624"/>
        <end position="633"/>
    </location>
</feature>
<feature type="compositionally biased region" description="Basic and acidic residues" evidence="1">
    <location>
        <begin position="606"/>
        <end position="616"/>
    </location>
</feature>
<dbReference type="Proteomes" id="UP000887561">
    <property type="component" value="Unplaced"/>
</dbReference>